<accession>A0ABU0F939</accession>
<name>A0ABU0F939_9HYPH</name>
<dbReference type="EMBL" id="JAUSVK010000001">
    <property type="protein sequence ID" value="MDQ0390603.1"/>
    <property type="molecule type" value="Genomic_DNA"/>
</dbReference>
<sequence>MPRSFFDANVMIFLPQYGFESGPKSALRPPIFMRPLYPSPTIAIEP</sequence>
<protein>
    <submittedName>
        <fullName evidence="1">Uncharacterized protein</fullName>
    </submittedName>
</protein>
<dbReference type="Proteomes" id="UP001237448">
    <property type="component" value="Unassembled WGS sequence"/>
</dbReference>
<proteinExistence type="predicted"/>
<comment type="caution">
    <text evidence="1">The sequence shown here is derived from an EMBL/GenBank/DDBJ whole genome shotgun (WGS) entry which is preliminary data.</text>
</comment>
<evidence type="ECO:0000313" key="1">
    <source>
        <dbReference type="EMBL" id="MDQ0390603.1"/>
    </source>
</evidence>
<keyword evidence="2" id="KW-1185">Reference proteome</keyword>
<reference evidence="1 2" key="1">
    <citation type="submission" date="2023-07" db="EMBL/GenBank/DDBJ databases">
        <title>Genomic Encyclopedia of Type Strains, Phase IV (KMG-IV): sequencing the most valuable type-strain genomes for metagenomic binning, comparative biology and taxonomic classification.</title>
        <authorList>
            <person name="Goeker M."/>
        </authorList>
    </citation>
    <scope>NUCLEOTIDE SEQUENCE [LARGE SCALE GENOMIC DNA]</scope>
    <source>
        <strain evidence="1 2">DSM 5896</strain>
    </source>
</reference>
<organism evidence="1 2">
    <name type="scientific">Labrys monachus</name>
    <dbReference type="NCBI Taxonomy" id="217067"/>
    <lineage>
        <taxon>Bacteria</taxon>
        <taxon>Pseudomonadati</taxon>
        <taxon>Pseudomonadota</taxon>
        <taxon>Alphaproteobacteria</taxon>
        <taxon>Hyphomicrobiales</taxon>
        <taxon>Xanthobacteraceae</taxon>
        <taxon>Labrys</taxon>
    </lineage>
</organism>
<evidence type="ECO:0000313" key="2">
    <source>
        <dbReference type="Proteomes" id="UP001237448"/>
    </source>
</evidence>
<gene>
    <name evidence="1" type="ORF">J3R73_000395</name>
</gene>